<name>A0A3D8IRP4_9HELI</name>
<accession>A0A3D8IRP4</accession>
<evidence type="ECO:0000313" key="1">
    <source>
        <dbReference type="EMBL" id="RDU67264.1"/>
    </source>
</evidence>
<dbReference type="EMBL" id="NXLT01000003">
    <property type="protein sequence ID" value="RDU67264.1"/>
    <property type="molecule type" value="Genomic_DNA"/>
</dbReference>
<dbReference type="RefSeq" id="WP_115570986.1">
    <property type="nucleotide sequence ID" value="NZ_NXLT01000003.1"/>
</dbReference>
<protein>
    <submittedName>
        <fullName evidence="1">Uncharacterized protein</fullName>
    </submittedName>
</protein>
<dbReference type="Proteomes" id="UP000256514">
    <property type="component" value="Unassembled WGS sequence"/>
</dbReference>
<sequence>MNYPKILAVILLSIICCGGFVLSQVKEYDNSNGVPRAIKEFAPNASEVCQIDSDTTFEVQGFLYITKKLCGIESNIAINCPNVQYSVRLGITDESEDNPFSLYMFDIYQEGKSDIRQQCSVRVRTSFFQTPNELNFDGLGIFLRTNQYPKLKHIHQYIEKELENKTYILIPVHLKINNVVLGYLSSVPYHFGLFDIKEILSLSELEKQKILEQKCKIYRTNATDVNKIHYCKGDMSDDRIYPFSKDLSVNMREEPNTQSKVIARLASVAPKGEEYTVFMGEEDSLSRGDFPVFGFLFPVSKHELDLDLELDDVNNLSWLANRAKFLKDNPDVKIVKAQTITILKNYGFADNEQIELYTNSLPVNNWYRVYFIDKTGNKIEGYIHKSQLSWGF</sequence>
<dbReference type="AlphaFoldDB" id="A0A3D8IRP4"/>
<reference evidence="1 2" key="1">
    <citation type="submission" date="2018-04" db="EMBL/GenBank/DDBJ databases">
        <title>Novel Campyloabacter and Helicobacter Species and Strains.</title>
        <authorList>
            <person name="Mannion A.J."/>
            <person name="Shen Z."/>
            <person name="Fox J.G."/>
        </authorList>
    </citation>
    <scope>NUCLEOTIDE SEQUENCE [LARGE SCALE GENOMIC DNA]</scope>
    <source>
        <strain evidence="1 2">MIT 12-6600</strain>
    </source>
</reference>
<dbReference type="OrthoDB" id="5318022at2"/>
<gene>
    <name evidence="1" type="ORF">CQA54_04610</name>
</gene>
<keyword evidence="2" id="KW-1185">Reference proteome</keyword>
<comment type="caution">
    <text evidence="1">The sequence shown here is derived from an EMBL/GenBank/DDBJ whole genome shotgun (WGS) entry which is preliminary data.</text>
</comment>
<proteinExistence type="predicted"/>
<evidence type="ECO:0000313" key="2">
    <source>
        <dbReference type="Proteomes" id="UP000256514"/>
    </source>
</evidence>
<organism evidence="1 2">
    <name type="scientific">Helicobacter equorum</name>
    <dbReference type="NCBI Taxonomy" id="361872"/>
    <lineage>
        <taxon>Bacteria</taxon>
        <taxon>Pseudomonadati</taxon>
        <taxon>Campylobacterota</taxon>
        <taxon>Epsilonproteobacteria</taxon>
        <taxon>Campylobacterales</taxon>
        <taxon>Helicobacteraceae</taxon>
        <taxon>Helicobacter</taxon>
    </lineage>
</organism>